<dbReference type="AlphaFoldDB" id="A0A2M6W9P1"/>
<dbReference type="Pfam" id="PF18962">
    <property type="entry name" value="Por_Secre_tail"/>
    <property type="match status" value="1"/>
</dbReference>
<evidence type="ECO:0000313" key="3">
    <source>
        <dbReference type="Proteomes" id="UP000231464"/>
    </source>
</evidence>
<dbReference type="Gene3D" id="2.60.40.4070">
    <property type="match status" value="1"/>
</dbReference>
<dbReference type="InterPro" id="IPR026444">
    <property type="entry name" value="Secre_tail"/>
</dbReference>
<sequence length="82" mass="9229">NQNYPNPFNPTTTISYSLPTASHVTLTVYNLTGQEVATLVDGQKSAGQYEVVFDASILPSGIYFYNLQTDEFNQIRHMQLVR</sequence>
<organism evidence="2 3">
    <name type="scientific">Candidatus Kuenenbacteria bacterium CG10_big_fil_rev_8_21_14_0_10_36_11</name>
    <dbReference type="NCBI Taxonomy" id="1974618"/>
    <lineage>
        <taxon>Bacteria</taxon>
        <taxon>Candidatus Kueneniibacteriota</taxon>
    </lineage>
</organism>
<gene>
    <name evidence="2" type="ORF">COU23_03510</name>
</gene>
<reference evidence="3" key="1">
    <citation type="submission" date="2017-09" db="EMBL/GenBank/DDBJ databases">
        <title>Depth-based differentiation of microbial function through sediment-hosted aquifers and enrichment of novel symbionts in the deep terrestrial subsurface.</title>
        <authorList>
            <person name="Probst A.J."/>
            <person name="Ladd B."/>
            <person name="Jarett J.K."/>
            <person name="Geller-Mcgrath D.E."/>
            <person name="Sieber C.M.K."/>
            <person name="Emerson J.B."/>
            <person name="Anantharaman K."/>
            <person name="Thomas B.C."/>
            <person name="Malmstrom R."/>
            <person name="Stieglmeier M."/>
            <person name="Klingl A."/>
            <person name="Woyke T."/>
            <person name="Ryan C.M."/>
            <person name="Banfield J.F."/>
        </authorList>
    </citation>
    <scope>NUCLEOTIDE SEQUENCE [LARGE SCALE GENOMIC DNA]</scope>
</reference>
<evidence type="ECO:0000259" key="1">
    <source>
        <dbReference type="Pfam" id="PF18962"/>
    </source>
</evidence>
<accession>A0A2M6W9P1</accession>
<dbReference type="Proteomes" id="UP000231464">
    <property type="component" value="Unassembled WGS sequence"/>
</dbReference>
<name>A0A2M6W9P1_9BACT</name>
<comment type="caution">
    <text evidence="2">The sequence shown here is derived from an EMBL/GenBank/DDBJ whole genome shotgun (WGS) entry which is preliminary data.</text>
</comment>
<proteinExistence type="predicted"/>
<protein>
    <submittedName>
        <fullName evidence="2">Peptidase S8</fullName>
    </submittedName>
</protein>
<dbReference type="EMBL" id="PFBP01000058">
    <property type="protein sequence ID" value="PIT89506.1"/>
    <property type="molecule type" value="Genomic_DNA"/>
</dbReference>
<feature type="domain" description="Secretion system C-terminal sorting" evidence="1">
    <location>
        <begin position="4"/>
        <end position="75"/>
    </location>
</feature>
<feature type="non-terminal residue" evidence="2">
    <location>
        <position position="1"/>
    </location>
</feature>
<dbReference type="NCBIfam" id="TIGR04183">
    <property type="entry name" value="Por_Secre_tail"/>
    <property type="match status" value="1"/>
</dbReference>
<evidence type="ECO:0000313" key="2">
    <source>
        <dbReference type="EMBL" id="PIT89506.1"/>
    </source>
</evidence>